<keyword evidence="3" id="KW-1185">Reference proteome</keyword>
<evidence type="ECO:0000313" key="2">
    <source>
        <dbReference type="EMBL" id="CAK0858981.1"/>
    </source>
</evidence>
<evidence type="ECO:0000313" key="3">
    <source>
        <dbReference type="Proteomes" id="UP001189429"/>
    </source>
</evidence>
<gene>
    <name evidence="2" type="ORF">PCOR1329_LOCUS48498</name>
</gene>
<evidence type="ECO:0000256" key="1">
    <source>
        <dbReference type="SAM" id="MobiDB-lite"/>
    </source>
</evidence>
<sequence length="303" mass="31925">MNAGTVPWSEHAAIGMMSGLLPSTSLALQRALEVVAQGVDPRPNSPAASSSASVTASPMTTAHAVAPAHRDAISEQQIKIAARTLHILHPVISADRRDMILWMLNNPACLLGADDELLGADDELSYDAELGLLPDPGVLELLGDGRIFLELLAAEDAMLRDMEDDGDPTFGDQVIVDASLHDGARLFHAEDPAGASADVEGACSDHAPFVPAALVAVGGADGASSSATAHDALFPDFDPADNIVVEGDVLMLDYDGVANRGRRHPHPERPRVSRGGRKRGLTRMDPSPQGHSFLIIFLLLLLP</sequence>
<organism evidence="2 3">
    <name type="scientific">Prorocentrum cordatum</name>
    <dbReference type="NCBI Taxonomy" id="2364126"/>
    <lineage>
        <taxon>Eukaryota</taxon>
        <taxon>Sar</taxon>
        <taxon>Alveolata</taxon>
        <taxon>Dinophyceae</taxon>
        <taxon>Prorocentrales</taxon>
        <taxon>Prorocentraceae</taxon>
        <taxon>Prorocentrum</taxon>
    </lineage>
</organism>
<feature type="compositionally biased region" description="Low complexity" evidence="1">
    <location>
        <begin position="45"/>
        <end position="62"/>
    </location>
</feature>
<reference evidence="2" key="1">
    <citation type="submission" date="2023-10" db="EMBL/GenBank/DDBJ databases">
        <authorList>
            <person name="Chen Y."/>
            <person name="Shah S."/>
            <person name="Dougan E. K."/>
            <person name="Thang M."/>
            <person name="Chan C."/>
        </authorList>
    </citation>
    <scope>NUCLEOTIDE SEQUENCE [LARGE SCALE GENOMIC DNA]</scope>
</reference>
<feature type="region of interest" description="Disordered" evidence="1">
    <location>
        <begin position="258"/>
        <end position="286"/>
    </location>
</feature>
<name>A0ABN9UJ01_9DINO</name>
<proteinExistence type="predicted"/>
<protein>
    <submittedName>
        <fullName evidence="2">Uncharacterized protein</fullName>
    </submittedName>
</protein>
<feature type="compositionally biased region" description="Basic residues" evidence="1">
    <location>
        <begin position="260"/>
        <end position="281"/>
    </location>
</feature>
<dbReference type="Proteomes" id="UP001189429">
    <property type="component" value="Unassembled WGS sequence"/>
</dbReference>
<accession>A0ABN9UJ01</accession>
<feature type="region of interest" description="Disordered" evidence="1">
    <location>
        <begin position="39"/>
        <end position="68"/>
    </location>
</feature>
<comment type="caution">
    <text evidence="2">The sequence shown here is derived from an EMBL/GenBank/DDBJ whole genome shotgun (WGS) entry which is preliminary data.</text>
</comment>
<dbReference type="EMBL" id="CAUYUJ010015858">
    <property type="protein sequence ID" value="CAK0858981.1"/>
    <property type="molecule type" value="Genomic_DNA"/>
</dbReference>